<sequence>MADEIDLANDLIDNEVSRALSKMRQNTSSGAMGSKFCLECGDDIPEGRQLLGFKLCVPCAEESERKKSLFADY</sequence>
<reference evidence="2 3" key="1">
    <citation type="submission" date="2018-07" db="EMBL/GenBank/DDBJ databases">
        <title>Genomic Encyclopedia of Type Strains, Phase IV (KMG-IV): sequencing the most valuable type-strain genomes for metagenomic binning, comparative biology and taxonomic classification.</title>
        <authorList>
            <person name="Goeker M."/>
        </authorList>
    </citation>
    <scope>NUCLEOTIDE SEQUENCE [LARGE SCALE GENOMIC DNA]</scope>
    <source>
        <strain evidence="2 3">DSM 16500</strain>
    </source>
</reference>
<evidence type="ECO:0000313" key="3">
    <source>
        <dbReference type="Proteomes" id="UP000254720"/>
    </source>
</evidence>
<evidence type="ECO:0000313" key="2">
    <source>
        <dbReference type="EMBL" id="RDI40186.1"/>
    </source>
</evidence>
<dbReference type="PROSITE" id="PS51128">
    <property type="entry name" value="ZF_DKSA_2"/>
    <property type="match status" value="1"/>
</dbReference>
<dbReference type="OrthoDB" id="962301at2"/>
<comment type="caution">
    <text evidence="1">Lacks conserved residue(s) required for the propagation of feature annotation.</text>
</comment>
<keyword evidence="3" id="KW-1185">Reference proteome</keyword>
<organism evidence="2 3">
    <name type="scientific">Aquicella lusitana</name>
    <dbReference type="NCBI Taxonomy" id="254246"/>
    <lineage>
        <taxon>Bacteria</taxon>
        <taxon>Pseudomonadati</taxon>
        <taxon>Pseudomonadota</taxon>
        <taxon>Gammaproteobacteria</taxon>
        <taxon>Legionellales</taxon>
        <taxon>Coxiellaceae</taxon>
        <taxon>Aquicella</taxon>
    </lineage>
</organism>
<dbReference type="Proteomes" id="UP000254720">
    <property type="component" value="Unassembled WGS sequence"/>
</dbReference>
<dbReference type="PANTHER" id="PTHR38777:SF1">
    <property type="entry name" value="DNAK SUPPRESSOR PROTEIN"/>
    <property type="match status" value="1"/>
</dbReference>
<name>A0A370GAI2_9COXI</name>
<evidence type="ECO:0000256" key="1">
    <source>
        <dbReference type="PROSITE-ProRule" id="PRU00510"/>
    </source>
</evidence>
<dbReference type="EMBL" id="QQAX01000023">
    <property type="protein sequence ID" value="RDI40186.1"/>
    <property type="molecule type" value="Genomic_DNA"/>
</dbReference>
<proteinExistence type="predicted"/>
<dbReference type="GO" id="GO:1900378">
    <property type="term" value="P:positive regulation of secondary metabolite biosynthetic process"/>
    <property type="evidence" value="ECO:0007669"/>
    <property type="project" value="TreeGrafter"/>
</dbReference>
<gene>
    <name evidence="2" type="ORF">C8D86_12320</name>
</gene>
<dbReference type="PANTHER" id="PTHR38777">
    <property type="entry name" value="FELS-2 PROPHAGE PROTEIN"/>
    <property type="match status" value="1"/>
</dbReference>
<protein>
    <submittedName>
        <fullName evidence="2">TraR/DksA family transcriptional regulator</fullName>
    </submittedName>
</protein>
<accession>A0A370GAI2</accession>
<dbReference type="AlphaFoldDB" id="A0A370GAI2"/>
<dbReference type="RefSeq" id="WP_114835089.1">
    <property type="nucleotide sequence ID" value="NZ_LR699114.1"/>
</dbReference>
<comment type="caution">
    <text evidence="2">The sequence shown here is derived from an EMBL/GenBank/DDBJ whole genome shotgun (WGS) entry which is preliminary data.</text>
</comment>